<feature type="region of interest" description="Disordered" evidence="1">
    <location>
        <begin position="92"/>
        <end position="133"/>
    </location>
</feature>
<evidence type="ECO:0000256" key="1">
    <source>
        <dbReference type="SAM" id="MobiDB-lite"/>
    </source>
</evidence>
<sequence length="155" mass="17158">MQRFALALLLVLGGCLAGFAQNSKPSLITKEALELRLAALQRDRAQAIANVNAYDGAIQECNFWIELLKDAEQEEEAMNEFPKVKYHREHDPVTVKSAEEEKALGKGWLNNPDSKPEEPAPSVVKPEAEPEPSALELGAALRDREKAIEAKKKPK</sequence>
<evidence type="ECO:0000313" key="2">
    <source>
        <dbReference type="EMBL" id="KKN66893.1"/>
    </source>
</evidence>
<accession>A0A0F9VMA5</accession>
<organism evidence="2">
    <name type="scientific">marine sediment metagenome</name>
    <dbReference type="NCBI Taxonomy" id="412755"/>
    <lineage>
        <taxon>unclassified sequences</taxon>
        <taxon>metagenomes</taxon>
        <taxon>ecological metagenomes</taxon>
    </lineage>
</organism>
<gene>
    <name evidence="2" type="ORF">LCGC14_0466680</name>
</gene>
<comment type="caution">
    <text evidence="2">The sequence shown here is derived from an EMBL/GenBank/DDBJ whole genome shotgun (WGS) entry which is preliminary data.</text>
</comment>
<dbReference type="AlphaFoldDB" id="A0A0F9VMA5"/>
<dbReference type="PROSITE" id="PS51257">
    <property type="entry name" value="PROKAR_LIPOPROTEIN"/>
    <property type="match status" value="1"/>
</dbReference>
<name>A0A0F9VMA5_9ZZZZ</name>
<dbReference type="EMBL" id="LAZR01000487">
    <property type="protein sequence ID" value="KKN66893.1"/>
    <property type="molecule type" value="Genomic_DNA"/>
</dbReference>
<protein>
    <submittedName>
        <fullName evidence="2">Uncharacterized protein</fullName>
    </submittedName>
</protein>
<feature type="compositionally biased region" description="Basic and acidic residues" evidence="1">
    <location>
        <begin position="92"/>
        <end position="104"/>
    </location>
</feature>
<proteinExistence type="predicted"/>
<reference evidence="2" key="1">
    <citation type="journal article" date="2015" name="Nature">
        <title>Complex archaea that bridge the gap between prokaryotes and eukaryotes.</title>
        <authorList>
            <person name="Spang A."/>
            <person name="Saw J.H."/>
            <person name="Jorgensen S.L."/>
            <person name="Zaremba-Niedzwiedzka K."/>
            <person name="Martijn J."/>
            <person name="Lind A.E."/>
            <person name="van Eijk R."/>
            <person name="Schleper C."/>
            <person name="Guy L."/>
            <person name="Ettema T.J."/>
        </authorList>
    </citation>
    <scope>NUCLEOTIDE SEQUENCE</scope>
</reference>